<keyword evidence="3" id="KW-1185">Reference proteome</keyword>
<dbReference type="PANTHER" id="PTHR21310:SF15">
    <property type="entry name" value="AMINOGLYCOSIDE PHOSPHOTRANSFERASE DOMAIN-CONTAINING PROTEIN"/>
    <property type="match status" value="1"/>
</dbReference>
<dbReference type="Gene3D" id="3.90.1200.10">
    <property type="match status" value="1"/>
</dbReference>
<accession>A0AAV3UMM2</accession>
<dbReference type="SUPFAM" id="SSF56112">
    <property type="entry name" value="Protein kinase-like (PK-like)"/>
    <property type="match status" value="1"/>
</dbReference>
<dbReference type="RefSeq" id="WP_227773746.1">
    <property type="nucleotide sequence ID" value="NZ_BAABKX010000015.1"/>
</dbReference>
<organism evidence="2 3">
    <name type="scientific">Haladaptatus pallidirubidus</name>
    <dbReference type="NCBI Taxonomy" id="1008152"/>
    <lineage>
        <taxon>Archaea</taxon>
        <taxon>Methanobacteriati</taxon>
        <taxon>Methanobacteriota</taxon>
        <taxon>Stenosarchaea group</taxon>
        <taxon>Halobacteria</taxon>
        <taxon>Halobacteriales</taxon>
        <taxon>Haladaptataceae</taxon>
        <taxon>Haladaptatus</taxon>
    </lineage>
</organism>
<dbReference type="PANTHER" id="PTHR21310">
    <property type="entry name" value="AMINOGLYCOSIDE PHOSPHOTRANSFERASE-RELATED-RELATED"/>
    <property type="match status" value="1"/>
</dbReference>
<gene>
    <name evidence="2" type="ORF">GCM10025751_41450</name>
</gene>
<dbReference type="Gene3D" id="3.30.200.20">
    <property type="entry name" value="Phosphorylase Kinase, domain 1"/>
    <property type="match status" value="1"/>
</dbReference>
<dbReference type="Pfam" id="PF01636">
    <property type="entry name" value="APH"/>
    <property type="match status" value="1"/>
</dbReference>
<evidence type="ECO:0000259" key="1">
    <source>
        <dbReference type="Pfam" id="PF01636"/>
    </source>
</evidence>
<dbReference type="InterPro" id="IPR051678">
    <property type="entry name" value="AGP_Transferase"/>
</dbReference>
<reference evidence="2 3" key="1">
    <citation type="journal article" date="2019" name="Int. J. Syst. Evol. Microbiol.">
        <title>The Global Catalogue of Microorganisms (GCM) 10K type strain sequencing project: providing services to taxonomists for standard genome sequencing and annotation.</title>
        <authorList>
            <consortium name="The Broad Institute Genomics Platform"/>
            <consortium name="The Broad Institute Genome Sequencing Center for Infectious Disease"/>
            <person name="Wu L."/>
            <person name="Ma J."/>
        </authorList>
    </citation>
    <scope>NUCLEOTIDE SEQUENCE [LARGE SCALE GENOMIC DNA]</scope>
    <source>
        <strain evidence="2 3">JCM 17504</strain>
    </source>
</reference>
<comment type="caution">
    <text evidence="2">The sequence shown here is derived from an EMBL/GenBank/DDBJ whole genome shotgun (WGS) entry which is preliminary data.</text>
</comment>
<evidence type="ECO:0000313" key="2">
    <source>
        <dbReference type="EMBL" id="GAA5058442.1"/>
    </source>
</evidence>
<dbReference type="GeneID" id="68613971"/>
<evidence type="ECO:0000313" key="3">
    <source>
        <dbReference type="Proteomes" id="UP001501729"/>
    </source>
</evidence>
<feature type="domain" description="Aminoglycoside phosphotransferase" evidence="1">
    <location>
        <begin position="34"/>
        <end position="258"/>
    </location>
</feature>
<dbReference type="InterPro" id="IPR002575">
    <property type="entry name" value="Aminoglycoside_PTrfase"/>
</dbReference>
<dbReference type="Proteomes" id="UP001501729">
    <property type="component" value="Unassembled WGS sequence"/>
</dbReference>
<protein>
    <recommendedName>
        <fullName evidence="1">Aminoglycoside phosphotransferase domain-containing protein</fullName>
    </recommendedName>
</protein>
<sequence length="319" mass="35244">MDEQIASVLERRFPERDVAEVKPSGPSWNDQNRTVGIDFADGETIFLKMSNGGDGSRIARERAAIDYVGEKRSVPVPRVVASDTEGDVPYLATESVSGRNFLHLWSDASMARRATLARQVGESLASVHALRFENHGHIGGGGATGLELETGSWTDVLIDTIYEMREIASSNRFDHHFDGVVSAVEANRELLDEAPAALLHGDPAKPNCFGTENGIGFLDWEIAHVGDPVRNIYRTRNLQFGSLRADAPEEIASAFYDGYRERADGFPPGFEARRPVYAAVRFLAHAGVFDKWAAFLDESSDELAEWMDGEMERRLAEID</sequence>
<name>A0AAV3UMM2_9EURY</name>
<dbReference type="InterPro" id="IPR011009">
    <property type="entry name" value="Kinase-like_dom_sf"/>
</dbReference>
<dbReference type="AlphaFoldDB" id="A0AAV3UMM2"/>
<proteinExistence type="predicted"/>
<dbReference type="EMBL" id="BAABKX010000015">
    <property type="protein sequence ID" value="GAA5058442.1"/>
    <property type="molecule type" value="Genomic_DNA"/>
</dbReference>